<evidence type="ECO:0000313" key="2">
    <source>
        <dbReference type="Proteomes" id="UP000324517"/>
    </source>
</evidence>
<organism evidence="1 2">
    <name type="scientific">Sutcliffiella horikoshii</name>
    <dbReference type="NCBI Taxonomy" id="79883"/>
    <lineage>
        <taxon>Bacteria</taxon>
        <taxon>Bacillati</taxon>
        <taxon>Bacillota</taxon>
        <taxon>Bacilli</taxon>
        <taxon>Bacillales</taxon>
        <taxon>Bacillaceae</taxon>
        <taxon>Sutcliffiella</taxon>
    </lineage>
</organism>
<accession>A0A5D4TFY3</accession>
<protein>
    <submittedName>
        <fullName evidence="1">Phage head-tail adapter protein</fullName>
    </submittedName>
</protein>
<sequence>MTYDHELNLIETSIEYDEIGNSVPIETVTPVLCKLVSIGTNEFYVASAQGLKPEVKFIIHAFEYKGEGHVEFEDVKYSVIRTYRKDSDEIELTCQRVIGNA</sequence>
<name>A0A5D4TFY3_9BACI</name>
<gene>
    <name evidence="1" type="ORF">FZC75_02130</name>
</gene>
<proteinExistence type="predicted"/>
<dbReference type="RefSeq" id="WP_148978268.1">
    <property type="nucleotide sequence ID" value="NZ_JBNILM010000001.1"/>
</dbReference>
<dbReference type="OrthoDB" id="2051942at2"/>
<dbReference type="AlphaFoldDB" id="A0A5D4TFY3"/>
<dbReference type="EMBL" id="VTET01000001">
    <property type="protein sequence ID" value="TYS74517.1"/>
    <property type="molecule type" value="Genomic_DNA"/>
</dbReference>
<evidence type="ECO:0000313" key="1">
    <source>
        <dbReference type="EMBL" id="TYS74517.1"/>
    </source>
</evidence>
<reference evidence="1 2" key="1">
    <citation type="submission" date="2019-08" db="EMBL/GenBank/DDBJ databases">
        <title>Bacillus genomes from the desert of Cuatro Cienegas, Coahuila.</title>
        <authorList>
            <person name="Olmedo-Alvarez G."/>
        </authorList>
    </citation>
    <scope>NUCLEOTIDE SEQUENCE [LARGE SCALE GENOMIC DNA]</scope>
    <source>
        <strain evidence="1 2">CH98b_3T</strain>
    </source>
</reference>
<dbReference type="InterPro" id="IPR008767">
    <property type="entry name" value="Phage_SPP1_head-tail_adaptor"/>
</dbReference>
<dbReference type="NCBIfam" id="TIGR01563">
    <property type="entry name" value="gp16_SPP1"/>
    <property type="match status" value="1"/>
</dbReference>
<dbReference type="Proteomes" id="UP000324517">
    <property type="component" value="Unassembled WGS sequence"/>
</dbReference>
<comment type="caution">
    <text evidence="1">The sequence shown here is derived from an EMBL/GenBank/DDBJ whole genome shotgun (WGS) entry which is preliminary data.</text>
</comment>